<feature type="domain" description="PRD" evidence="6">
    <location>
        <begin position="816"/>
        <end position="922"/>
    </location>
</feature>
<feature type="domain" description="Sigma-54 factor interaction" evidence="4">
    <location>
        <begin position="106"/>
        <end position="339"/>
    </location>
</feature>
<proteinExistence type="predicted"/>
<dbReference type="InterPro" id="IPR011608">
    <property type="entry name" value="PRD"/>
</dbReference>
<comment type="caution">
    <text evidence="7">The sequence shown here is derived from an EMBL/GenBank/DDBJ whole genome shotgun (WGS) entry which is preliminary data.</text>
</comment>
<dbReference type="Pfam" id="PF00158">
    <property type="entry name" value="Sigma54_activat"/>
    <property type="match status" value="1"/>
</dbReference>
<dbReference type="PROSITE" id="PS51096">
    <property type="entry name" value="PTS_EIIA_TYPE_4"/>
    <property type="match status" value="1"/>
</dbReference>
<dbReference type="PROSITE" id="PS00676">
    <property type="entry name" value="SIGMA54_INTERACT_2"/>
    <property type="match status" value="1"/>
</dbReference>
<dbReference type="Proteomes" id="UP000682111">
    <property type="component" value="Unassembled WGS sequence"/>
</dbReference>
<dbReference type="PROSITE" id="PS50045">
    <property type="entry name" value="SIGMA54_INTERACT_4"/>
    <property type="match status" value="1"/>
</dbReference>
<dbReference type="GO" id="GO:0009401">
    <property type="term" value="P:phosphoenolpyruvate-dependent sugar phosphotransferase system"/>
    <property type="evidence" value="ECO:0007669"/>
    <property type="project" value="InterPro"/>
</dbReference>
<dbReference type="AlphaFoldDB" id="A0A919WKA9"/>
<evidence type="ECO:0000256" key="3">
    <source>
        <dbReference type="ARBA" id="ARBA00022840"/>
    </source>
</evidence>
<evidence type="ECO:0000313" key="7">
    <source>
        <dbReference type="EMBL" id="GIN63641.1"/>
    </source>
</evidence>
<evidence type="ECO:0000256" key="2">
    <source>
        <dbReference type="ARBA" id="ARBA00022741"/>
    </source>
</evidence>
<evidence type="ECO:0000256" key="1">
    <source>
        <dbReference type="ARBA" id="ARBA00022679"/>
    </source>
</evidence>
<dbReference type="Gene3D" id="3.40.50.300">
    <property type="entry name" value="P-loop containing nucleotide triphosphate hydrolases"/>
    <property type="match status" value="1"/>
</dbReference>
<dbReference type="InterPro" id="IPR003593">
    <property type="entry name" value="AAA+_ATPase"/>
</dbReference>
<dbReference type="InterPro" id="IPR036634">
    <property type="entry name" value="PRD_sf"/>
</dbReference>
<dbReference type="Pfam" id="PF25601">
    <property type="entry name" value="AAA_lid_14"/>
    <property type="match status" value="1"/>
</dbReference>
<dbReference type="InterPro" id="IPR025943">
    <property type="entry name" value="Sigma_54_int_dom_ATP-bd_2"/>
</dbReference>
<keyword evidence="3" id="KW-0067">ATP-binding</keyword>
<dbReference type="InterPro" id="IPR004701">
    <property type="entry name" value="PTS_EIIA_man-typ"/>
</dbReference>
<evidence type="ECO:0000259" key="5">
    <source>
        <dbReference type="PROSITE" id="PS51096"/>
    </source>
</evidence>
<evidence type="ECO:0000259" key="6">
    <source>
        <dbReference type="PROSITE" id="PS51372"/>
    </source>
</evidence>
<dbReference type="SUPFAM" id="SSF52540">
    <property type="entry name" value="P-loop containing nucleoside triphosphate hydrolases"/>
    <property type="match status" value="1"/>
</dbReference>
<dbReference type="PANTHER" id="PTHR32071:SF38">
    <property type="entry name" value="PSP OPERON TRANSCRIPTIONAL ACTIVATOR"/>
    <property type="match status" value="1"/>
</dbReference>
<dbReference type="InterPro" id="IPR058031">
    <property type="entry name" value="AAA_lid_NorR"/>
</dbReference>
<dbReference type="InterPro" id="IPR002078">
    <property type="entry name" value="Sigma_54_int"/>
</dbReference>
<dbReference type="Gene3D" id="1.10.1790.10">
    <property type="entry name" value="PRD domain"/>
    <property type="match status" value="2"/>
</dbReference>
<dbReference type="CDD" id="cd00009">
    <property type="entry name" value="AAA"/>
    <property type="match status" value="1"/>
</dbReference>
<keyword evidence="8" id="KW-1185">Reference proteome</keyword>
<gene>
    <name evidence="7" type="ORF">J27TS8_36340</name>
</gene>
<dbReference type="SUPFAM" id="SSF63520">
    <property type="entry name" value="PTS-regulatory domain, PRD"/>
    <property type="match status" value="2"/>
</dbReference>
<dbReference type="Gene3D" id="3.40.50.510">
    <property type="entry name" value="Phosphotransferase system, mannose-type IIA component"/>
    <property type="match status" value="1"/>
</dbReference>
<dbReference type="Pfam" id="PF03610">
    <property type="entry name" value="EIIA-man"/>
    <property type="match status" value="1"/>
</dbReference>
<evidence type="ECO:0000313" key="8">
    <source>
        <dbReference type="Proteomes" id="UP000682111"/>
    </source>
</evidence>
<dbReference type="SUPFAM" id="SSF53062">
    <property type="entry name" value="PTS system fructose IIA component-like"/>
    <property type="match status" value="1"/>
</dbReference>
<organism evidence="7 8">
    <name type="scientific">Robertmurraya siralis</name>
    <dbReference type="NCBI Taxonomy" id="77777"/>
    <lineage>
        <taxon>Bacteria</taxon>
        <taxon>Bacillati</taxon>
        <taxon>Bacillota</taxon>
        <taxon>Bacilli</taxon>
        <taxon>Bacillales</taxon>
        <taxon>Bacillaceae</taxon>
        <taxon>Robertmurraya</taxon>
    </lineage>
</organism>
<protein>
    <submittedName>
        <fullName evidence="7">Transcriptional antiterminator</fullName>
    </submittedName>
</protein>
<dbReference type="GO" id="GO:0005524">
    <property type="term" value="F:ATP binding"/>
    <property type="evidence" value="ECO:0007669"/>
    <property type="project" value="UniProtKB-KW"/>
</dbReference>
<dbReference type="GO" id="GO:0016740">
    <property type="term" value="F:transferase activity"/>
    <property type="evidence" value="ECO:0007669"/>
    <property type="project" value="UniProtKB-KW"/>
</dbReference>
<keyword evidence="2" id="KW-0547">Nucleotide-binding</keyword>
<feature type="domain" description="PTS EIIA type-4" evidence="5">
    <location>
        <begin position="560"/>
        <end position="683"/>
    </location>
</feature>
<dbReference type="InterPro" id="IPR027417">
    <property type="entry name" value="P-loop_NTPase"/>
</dbReference>
<dbReference type="InterPro" id="IPR036662">
    <property type="entry name" value="PTS_EIIA_man-typ_sf"/>
</dbReference>
<feature type="domain" description="PRD" evidence="6">
    <location>
        <begin position="451"/>
        <end position="559"/>
    </location>
</feature>
<accession>A0A919WKA9</accession>
<dbReference type="GO" id="GO:0016020">
    <property type="term" value="C:membrane"/>
    <property type="evidence" value="ECO:0007669"/>
    <property type="project" value="InterPro"/>
</dbReference>
<dbReference type="PANTHER" id="PTHR32071">
    <property type="entry name" value="TRANSCRIPTIONAL REGULATORY PROTEIN"/>
    <property type="match status" value="1"/>
</dbReference>
<dbReference type="EMBL" id="BORC01000007">
    <property type="protein sequence ID" value="GIN63641.1"/>
    <property type="molecule type" value="Genomic_DNA"/>
</dbReference>
<dbReference type="Pfam" id="PF00874">
    <property type="entry name" value="PRD"/>
    <property type="match status" value="1"/>
</dbReference>
<reference evidence="7" key="1">
    <citation type="submission" date="2021-03" db="EMBL/GenBank/DDBJ databases">
        <title>Antimicrobial resistance genes in bacteria isolated from Japanese honey, and their potential for conferring macrolide and lincosamide resistance in the American foulbrood pathogen Paenibacillus larvae.</title>
        <authorList>
            <person name="Okamoto M."/>
            <person name="Kumagai M."/>
            <person name="Kanamori H."/>
            <person name="Takamatsu D."/>
        </authorList>
    </citation>
    <scope>NUCLEOTIDE SEQUENCE</scope>
    <source>
        <strain evidence="7">J27TS8</strain>
    </source>
</reference>
<dbReference type="PROSITE" id="PS51372">
    <property type="entry name" value="PRD_2"/>
    <property type="match status" value="2"/>
</dbReference>
<dbReference type="Gene3D" id="1.10.8.60">
    <property type="match status" value="1"/>
</dbReference>
<name>A0A919WKA9_9BACI</name>
<dbReference type="SMART" id="SM00382">
    <property type="entry name" value="AAA"/>
    <property type="match status" value="1"/>
</dbReference>
<sequence>MKNEMVRYMEVATSDFSFKKGVRLEAYQTEVIAGHFDIDRTRASRILNDLTKEHILIKINTRPVCFFHRETLEKQYGQIKKSIYESLDAFEKEISSDKSEEIFKRLIGYEKSLKEPIEQVKTAVLYPDNGLPLLFLGPTGVGKTFLARILYDYSRAKKVIEDHAPFYVFNCAQYANNPELLSSYLFGHAKGAFTGALKDQIGLIEQAHNGILFLDEVHRLNKEGQEKLFTFMDQGIFTRLGETSVVRKSKVRLVFATTESLSVFLDTFIRRIPITVNVPSLDERGQDEKNQFIHHFFMEESKLLGFPIEVTNKTLDILNKYHYTGNIGECKNMIKYACGFAYSKKSSTTDKIHVTLKDLPKDIYKKSPQLFNHYAAREGSILFSPDSKPFNYVHEMKISLIEQTFQNCLNYYQKFANQIWNESVLIDKCTDEITAMMDKLIFERPNESKNLMMEFTLSTVQDIFRYLEVNYNVKYDGNSVYTLSSYLFFKSIPFQLTKQEQHISELMLQFIKEYYKTEHSIVTKLMFIIEKRLDINLYMEDIILMTLFFCKAKIKNFNNRVKAMIVAHGYATASSIANVCNRLLGINVFDSIDMPVDATVRDITKKMLQYMEEQDTTSGLVVLVDMGSLSLIHEHIKDAIDGPLLFIDQVSTPVALEIGNHLIQGKSVEEIISPIKEFVQPNINLYYPTKGREYAIITSCFTGIGTATQIQELLSESIEDLLEIKVVAHDYDRLRKYGKAEAPLRIYDVLAIVGTANPEIEGINFISLQDIISGEGEDDVFRIFGKIADAETIRQVNDRIIMNFSLSRVIDSLTILDTEKIIRKVEVGIIQLEKLMGQKLPNDKKIALFVHVSCMIERLIRKAPITEYPNMSEFESNHTDEILLIKNAFSVLEENYSVKMTLAEIGYIFNIIQSNLLERKKLI</sequence>
<evidence type="ECO:0000259" key="4">
    <source>
        <dbReference type="PROSITE" id="PS50045"/>
    </source>
</evidence>
<dbReference type="RefSeq" id="WP_212934223.1">
    <property type="nucleotide sequence ID" value="NZ_BORC01000007.1"/>
</dbReference>
<keyword evidence="1" id="KW-0808">Transferase</keyword>
<dbReference type="GO" id="GO:0006355">
    <property type="term" value="P:regulation of DNA-templated transcription"/>
    <property type="evidence" value="ECO:0007669"/>
    <property type="project" value="InterPro"/>
</dbReference>